<reference evidence="1 2" key="1">
    <citation type="journal article" date="2014" name="Nat. Genet.">
        <title>Genome and transcriptome of the porcine whipworm Trichuris suis.</title>
        <authorList>
            <person name="Jex A.R."/>
            <person name="Nejsum P."/>
            <person name="Schwarz E.M."/>
            <person name="Hu L."/>
            <person name="Young N.D."/>
            <person name="Hall R.S."/>
            <person name="Korhonen P.K."/>
            <person name="Liao S."/>
            <person name="Thamsborg S."/>
            <person name="Xia J."/>
            <person name="Xu P."/>
            <person name="Wang S."/>
            <person name="Scheerlinck J.P."/>
            <person name="Hofmann A."/>
            <person name="Sternberg P.W."/>
            <person name="Wang J."/>
            <person name="Gasser R.B."/>
        </authorList>
    </citation>
    <scope>NUCLEOTIDE SEQUENCE [LARGE SCALE GENOMIC DNA]</scope>
    <source>
        <strain evidence="1">DCEP-RM93M</strain>
    </source>
</reference>
<dbReference type="InterPro" id="IPR043502">
    <property type="entry name" value="DNA/RNA_pol_sf"/>
</dbReference>
<dbReference type="AlphaFoldDB" id="A0A085LQ79"/>
<sequence length="679" mass="77403">MPERLRDDWGRHVVENFDQRPPNLRDLSDWLEMRRGAAEAVSEDFDDENKTKHRHVGQRFRRVYTTVAQPVEGSPVSDGPAIQAFSRRLCVICHGNYRLAYCKMFRELSIENRADVVKANNCCYRCLENDHVSRNCRSKRQCGKNGCNALHHPLFHGAPRLYPIRPCSASRVTENPTKPFAGTVKGKPRGTKWACILPIVPVLIAGTDGREIPGMALLDKGSEISMIRLDLSDTLHLTGPTESCRFTTFHANDPTFTVRRVSFAVRSQDGLFELNVDDPYAVPKLPLNRKPVDIKDIVSRFEYLRDIEHKLPLTGGEVTVLIGIDNPSALEVIQYRTDPDRPRSPRATLTPFGWCLVGPFPPYTETHTKKCFGVTLANNLDRPSLSELMERLFDVDIFGIQPKEIDTASPDEQRALRILETTIRFTGERYEAGLLWKTDYPRLPDNRLTSLKRFYALERRLINDPHLAAKYVTVIEEYLSYDHAKVLTAKEAHVRPIGRTWYLPQHPVLNPNKPNKLRVVSDAAAKSQGISLNSELLKGPDFLANLVGLLLRFRRYRYACTADIVKMFHQVRVRQEDISAVRFFWRNPGTHEEPREYQMNIQIFDATSSPYVCAYALRQTARDAGDAADLIHSQIVHHFYVDNCLASFRSVEEAVGIADTLNTVLHSHSGVQRMNKFFL</sequence>
<proteinExistence type="predicted"/>
<protein>
    <recommendedName>
        <fullName evidence="3">CCHC-type domain-containing protein</fullName>
    </recommendedName>
</protein>
<dbReference type="PANTHER" id="PTHR47331:SF5">
    <property type="entry name" value="RIBONUCLEASE H"/>
    <property type="match status" value="1"/>
</dbReference>
<organism evidence="1 2">
    <name type="scientific">Trichuris suis</name>
    <name type="common">pig whipworm</name>
    <dbReference type="NCBI Taxonomy" id="68888"/>
    <lineage>
        <taxon>Eukaryota</taxon>
        <taxon>Metazoa</taxon>
        <taxon>Ecdysozoa</taxon>
        <taxon>Nematoda</taxon>
        <taxon>Enoplea</taxon>
        <taxon>Dorylaimia</taxon>
        <taxon>Trichinellida</taxon>
        <taxon>Trichuridae</taxon>
        <taxon>Trichuris</taxon>
    </lineage>
</organism>
<dbReference type="SUPFAM" id="SSF56672">
    <property type="entry name" value="DNA/RNA polymerases"/>
    <property type="match status" value="1"/>
</dbReference>
<name>A0A085LQ79_9BILA</name>
<keyword evidence="2" id="KW-1185">Reference proteome</keyword>
<evidence type="ECO:0000313" key="2">
    <source>
        <dbReference type="Proteomes" id="UP000030764"/>
    </source>
</evidence>
<accession>A0A085LQ79</accession>
<gene>
    <name evidence="1" type="ORF">M513_12035</name>
</gene>
<evidence type="ECO:0008006" key="3">
    <source>
        <dbReference type="Google" id="ProtNLM"/>
    </source>
</evidence>
<dbReference type="Proteomes" id="UP000030764">
    <property type="component" value="Unassembled WGS sequence"/>
</dbReference>
<dbReference type="EMBL" id="KL363340">
    <property type="protein sequence ID" value="KFD47125.1"/>
    <property type="molecule type" value="Genomic_DNA"/>
</dbReference>
<dbReference type="PANTHER" id="PTHR47331">
    <property type="entry name" value="PHD-TYPE DOMAIN-CONTAINING PROTEIN"/>
    <property type="match status" value="1"/>
</dbReference>
<evidence type="ECO:0000313" key="1">
    <source>
        <dbReference type="EMBL" id="KFD47125.1"/>
    </source>
</evidence>